<sequence length="191" mass="22357">MTVSDGLLMIWDKELGSREDDSDEEGKGTNRVNIEIVYGYDRPEEVRVLFEEYTNMLVANDPSFQEYLDLQNYEEETGHLKEKYGMPEGRLYLLYCDGVIAGCIGLRKIDDGSCEMKRLYIRPEFRGRKLSEFLLETLIQDAREIGYKNMLLDTLPFLQSAIHLYQKYGFYEIESYNNSPMDTSIYMKLDL</sequence>
<dbReference type="PANTHER" id="PTHR43305">
    <property type="entry name" value="FAMILY N-ACETYLTRANSFERASE, PUTATIVE (AFU_ORTHOLOGUE AFUA_2G01380)-RELATED"/>
    <property type="match status" value="1"/>
</dbReference>
<dbReference type="Pfam" id="PF00583">
    <property type="entry name" value="Acetyltransf_1"/>
    <property type="match status" value="1"/>
</dbReference>
<accession>C4G8E0</accession>
<dbReference type="InterPro" id="IPR000182">
    <property type="entry name" value="GNAT_dom"/>
</dbReference>
<feature type="domain" description="N-acetyltransferase" evidence="1">
    <location>
        <begin position="44"/>
        <end position="191"/>
    </location>
</feature>
<organism evidence="2 3">
    <name type="scientific">Shuttleworthella satelles DSM 14600</name>
    <dbReference type="NCBI Taxonomy" id="626523"/>
    <lineage>
        <taxon>Bacteria</taxon>
        <taxon>Bacillati</taxon>
        <taxon>Bacillota</taxon>
        <taxon>Clostridia</taxon>
        <taxon>Lachnospirales</taxon>
        <taxon>Lachnospiraceae</taxon>
        <taxon>Shuttleworthella</taxon>
    </lineage>
</organism>
<dbReference type="CDD" id="cd04301">
    <property type="entry name" value="NAT_SF"/>
    <property type="match status" value="1"/>
</dbReference>
<dbReference type="eggNOG" id="COG0456">
    <property type="taxonomic scope" value="Bacteria"/>
</dbReference>
<name>C4G8E0_9FIRM</name>
<dbReference type="EMBL" id="ACIP02000001">
    <property type="protein sequence ID" value="EEP28887.1"/>
    <property type="molecule type" value="Genomic_DNA"/>
</dbReference>
<dbReference type="AlphaFoldDB" id="C4G8E0"/>
<keyword evidence="3" id="KW-1185">Reference proteome</keyword>
<dbReference type="Proteomes" id="UP000003494">
    <property type="component" value="Unassembled WGS sequence"/>
</dbReference>
<dbReference type="PROSITE" id="PS51186">
    <property type="entry name" value="GNAT"/>
    <property type="match status" value="1"/>
</dbReference>
<dbReference type="SUPFAM" id="SSF55729">
    <property type="entry name" value="Acyl-CoA N-acyltransferases (Nat)"/>
    <property type="match status" value="1"/>
</dbReference>
<evidence type="ECO:0000259" key="1">
    <source>
        <dbReference type="PROSITE" id="PS51186"/>
    </source>
</evidence>
<dbReference type="Gene3D" id="3.40.630.30">
    <property type="match status" value="1"/>
</dbReference>
<proteinExistence type="predicted"/>
<reference evidence="2" key="1">
    <citation type="submission" date="2009-04" db="EMBL/GenBank/DDBJ databases">
        <authorList>
            <person name="Weinstock G."/>
            <person name="Sodergren E."/>
            <person name="Clifton S."/>
            <person name="Fulton L."/>
            <person name="Fulton B."/>
            <person name="Courtney L."/>
            <person name="Fronick C."/>
            <person name="Harrison M."/>
            <person name="Strong C."/>
            <person name="Farmer C."/>
            <person name="Delahaunty K."/>
            <person name="Markovic C."/>
            <person name="Hall O."/>
            <person name="Minx P."/>
            <person name="Tomlinson C."/>
            <person name="Mitreva M."/>
            <person name="Nelson J."/>
            <person name="Hou S."/>
            <person name="Wollam A."/>
            <person name="Pepin K.H."/>
            <person name="Johnson M."/>
            <person name="Bhonagiri V."/>
            <person name="Nash W.E."/>
            <person name="Warren W."/>
            <person name="Chinwalla A."/>
            <person name="Mardis E.R."/>
            <person name="Wilson R.K."/>
        </authorList>
    </citation>
    <scope>NUCLEOTIDE SEQUENCE [LARGE SCALE GENOMIC DNA]</scope>
    <source>
        <strain evidence="2">DSM 14600</strain>
    </source>
</reference>
<evidence type="ECO:0000313" key="3">
    <source>
        <dbReference type="Proteomes" id="UP000003494"/>
    </source>
</evidence>
<evidence type="ECO:0000313" key="2">
    <source>
        <dbReference type="EMBL" id="EEP28887.1"/>
    </source>
</evidence>
<dbReference type="InterPro" id="IPR016181">
    <property type="entry name" value="Acyl_CoA_acyltransferase"/>
</dbReference>
<dbReference type="GO" id="GO:0016747">
    <property type="term" value="F:acyltransferase activity, transferring groups other than amino-acyl groups"/>
    <property type="evidence" value="ECO:0007669"/>
    <property type="project" value="InterPro"/>
</dbReference>
<dbReference type="PANTHER" id="PTHR43305:SF1">
    <property type="entry name" value="FAMILY N-ACETYLTRANSFERASE, PUTATIVE (AFU_ORTHOLOGUE AFUA_2G01380)-RELATED"/>
    <property type="match status" value="1"/>
</dbReference>
<gene>
    <name evidence="2" type="ORF">GCWU000342_00236</name>
</gene>
<dbReference type="HOGENOM" id="CLU_013985_11_0_9"/>
<dbReference type="STRING" id="626523.GCWU000342_00236"/>
<comment type="caution">
    <text evidence="2">The sequence shown here is derived from an EMBL/GenBank/DDBJ whole genome shotgun (WGS) entry which is preliminary data.</text>
</comment>
<protein>
    <submittedName>
        <fullName evidence="2">Acetyltransferase, GNAT family</fullName>
    </submittedName>
</protein>
<dbReference type="InterPro" id="IPR052777">
    <property type="entry name" value="Acetyltransferase_Enz"/>
</dbReference>